<keyword evidence="2" id="KW-1185">Reference proteome</keyword>
<name>A0A2T6ZMQ9_TUBBO</name>
<dbReference type="GO" id="GO:1990592">
    <property type="term" value="P:protein K69-linked ufmylation"/>
    <property type="evidence" value="ECO:0007669"/>
    <property type="project" value="TreeGrafter"/>
</dbReference>
<accession>A0A2T6ZMQ9</accession>
<sequence>MSAVVTPMSKEGVLDGKVKNGHYIPNKYVQAQQEGLVHELRKERILDIQSIHKAGVQDPRGFILERDPSSRLLTTHFVTEGFLEDVRNRISEKISTQMWSDLEFLDTRLSSADTSALVNLLTAPDGSPLEGIDAFVVSTALLPSLTADSASYAKSLAEKAHTKGAPNPTLEPRDLSKHLSSKAPRQVISHYISALHPSALSLLNSHFESLKSSEINDAKQIFADRYYTRLVVHKRAIDGLSDKSLRFKLEADLLIHCREVIIPSLSEYITTTPGVEELCVKLKEARELGGIFSHLATFIGDKVPDMDAMQAVKESMIQDLKAQLQPSNDPAEIVLLVLLILLARRGHGALRFSEKYIPVFVPKKQRKQKGAEEGVAEKLLREAKRKKLSKGVPELLDGVMSTIAKKQKVEEEDLEKLKGIGNNMVEFGLGSD</sequence>
<evidence type="ECO:0000313" key="2">
    <source>
        <dbReference type="Proteomes" id="UP000244722"/>
    </source>
</evidence>
<dbReference type="PANTHER" id="PTHR31057:SF0">
    <property type="entry name" value="E3 UFM1-PROTEIN LIGASE 1"/>
    <property type="match status" value="1"/>
</dbReference>
<gene>
    <name evidence="1" type="ORF">B9Z19DRAFT_226339</name>
</gene>
<dbReference type="GO" id="GO:0061666">
    <property type="term" value="F:UFM1 ligase activity"/>
    <property type="evidence" value="ECO:0007669"/>
    <property type="project" value="InterPro"/>
</dbReference>
<dbReference type="InterPro" id="IPR018611">
    <property type="entry name" value="Ufl1"/>
</dbReference>
<dbReference type="EMBL" id="NESQ01000176">
    <property type="protein sequence ID" value="PUU76780.1"/>
    <property type="molecule type" value="Genomic_DNA"/>
</dbReference>
<dbReference type="GO" id="GO:0032434">
    <property type="term" value="P:regulation of proteasomal ubiquitin-dependent protein catabolic process"/>
    <property type="evidence" value="ECO:0007669"/>
    <property type="project" value="TreeGrafter"/>
</dbReference>
<organism evidence="1 2">
    <name type="scientific">Tuber borchii</name>
    <name type="common">White truffle</name>
    <dbReference type="NCBI Taxonomy" id="42251"/>
    <lineage>
        <taxon>Eukaryota</taxon>
        <taxon>Fungi</taxon>
        <taxon>Dikarya</taxon>
        <taxon>Ascomycota</taxon>
        <taxon>Pezizomycotina</taxon>
        <taxon>Pezizomycetes</taxon>
        <taxon>Pezizales</taxon>
        <taxon>Tuberaceae</taxon>
        <taxon>Tuber</taxon>
    </lineage>
</organism>
<dbReference type="PANTHER" id="PTHR31057">
    <property type="entry name" value="E3 UFM1-PROTEIN LIGASE 1"/>
    <property type="match status" value="1"/>
</dbReference>
<comment type="caution">
    <text evidence="1">The sequence shown here is derived from an EMBL/GenBank/DDBJ whole genome shotgun (WGS) entry which is preliminary data.</text>
</comment>
<proteinExistence type="predicted"/>
<evidence type="ECO:0000313" key="1">
    <source>
        <dbReference type="EMBL" id="PUU76780.1"/>
    </source>
</evidence>
<dbReference type="GO" id="GO:0005789">
    <property type="term" value="C:endoplasmic reticulum membrane"/>
    <property type="evidence" value="ECO:0007669"/>
    <property type="project" value="TreeGrafter"/>
</dbReference>
<dbReference type="GO" id="GO:0034976">
    <property type="term" value="P:response to endoplasmic reticulum stress"/>
    <property type="evidence" value="ECO:0007669"/>
    <property type="project" value="TreeGrafter"/>
</dbReference>
<dbReference type="STRING" id="42251.A0A2T6ZMQ9"/>
<protein>
    <submittedName>
        <fullName evidence="1">Uncharacterized protein</fullName>
    </submittedName>
</protein>
<dbReference type="AlphaFoldDB" id="A0A2T6ZMQ9"/>
<reference evidence="1 2" key="1">
    <citation type="submission" date="2017-04" db="EMBL/GenBank/DDBJ databases">
        <title>Draft genome sequence of Tuber borchii Vittad., a whitish edible truffle.</title>
        <authorList>
            <consortium name="DOE Joint Genome Institute"/>
            <person name="Murat C."/>
            <person name="Kuo A."/>
            <person name="Barry K.W."/>
            <person name="Clum A."/>
            <person name="Dockter R.B."/>
            <person name="Fauchery L."/>
            <person name="Iotti M."/>
            <person name="Kohler A."/>
            <person name="Labutti K."/>
            <person name="Lindquist E.A."/>
            <person name="Lipzen A."/>
            <person name="Ohm R.A."/>
            <person name="Wang M."/>
            <person name="Grigoriev I.V."/>
            <person name="Zambonelli A."/>
            <person name="Martin F.M."/>
        </authorList>
    </citation>
    <scope>NUCLEOTIDE SEQUENCE [LARGE SCALE GENOMIC DNA]</scope>
    <source>
        <strain evidence="1 2">Tbo3840</strain>
    </source>
</reference>
<dbReference type="Proteomes" id="UP000244722">
    <property type="component" value="Unassembled WGS sequence"/>
</dbReference>
<dbReference type="OrthoDB" id="3935714at2759"/>